<sequence length="93" mass="10784">MDNMRENGICDRFNNMIFSITGQSALSKEIDLHFQFIEFFVHLKQRCLIRLYSISGLVTAGAQLIKFLSKVCVLFLKVLNPLRQPLHLFAHMI</sequence>
<accession>A0ABY2HH15</accession>
<proteinExistence type="predicted"/>
<reference evidence="1 2" key="1">
    <citation type="submission" date="2018-01" db="EMBL/GenBank/DDBJ databases">
        <title>Genome characterization of the sugarcane-associated fungus Trichoderma ghanense CCMA-1212 and their application in lignocelulose bioconversion.</title>
        <authorList>
            <person name="Steindorff A.S."/>
            <person name="Mendes T.D."/>
            <person name="Vilela E.S.D."/>
            <person name="Rodrigues D.S."/>
            <person name="Formighieri E.F."/>
            <person name="Melo I.S."/>
            <person name="Favaro L.C.L."/>
        </authorList>
    </citation>
    <scope>NUCLEOTIDE SEQUENCE [LARGE SCALE GENOMIC DNA]</scope>
    <source>
        <strain evidence="1 2">CCMA-1212</strain>
    </source>
</reference>
<dbReference type="Proteomes" id="UP001642720">
    <property type="component" value="Unassembled WGS sequence"/>
</dbReference>
<name>A0ABY2HH15_9HYPO</name>
<dbReference type="GeneID" id="300573211"/>
<dbReference type="EMBL" id="PPTA01000001">
    <property type="protein sequence ID" value="TFB07597.1"/>
    <property type="molecule type" value="Genomic_DNA"/>
</dbReference>
<gene>
    <name evidence="1" type="ORF">CCMA1212_001330</name>
</gene>
<protein>
    <submittedName>
        <fullName evidence="1">Uncharacterized protein</fullName>
    </submittedName>
</protein>
<organism evidence="1 2">
    <name type="scientific">Trichoderma ghanense</name>
    <dbReference type="NCBI Taxonomy" id="65468"/>
    <lineage>
        <taxon>Eukaryota</taxon>
        <taxon>Fungi</taxon>
        <taxon>Dikarya</taxon>
        <taxon>Ascomycota</taxon>
        <taxon>Pezizomycotina</taxon>
        <taxon>Sordariomycetes</taxon>
        <taxon>Hypocreomycetidae</taxon>
        <taxon>Hypocreales</taxon>
        <taxon>Hypocreaceae</taxon>
        <taxon>Trichoderma</taxon>
    </lineage>
</organism>
<evidence type="ECO:0000313" key="1">
    <source>
        <dbReference type="EMBL" id="TFB07597.1"/>
    </source>
</evidence>
<comment type="caution">
    <text evidence="1">The sequence shown here is derived from an EMBL/GenBank/DDBJ whole genome shotgun (WGS) entry which is preliminary data.</text>
</comment>
<evidence type="ECO:0000313" key="2">
    <source>
        <dbReference type="Proteomes" id="UP001642720"/>
    </source>
</evidence>
<keyword evidence="2" id="KW-1185">Reference proteome</keyword>
<dbReference type="RefSeq" id="XP_073563798.1">
    <property type="nucleotide sequence ID" value="XM_073698761.1"/>
</dbReference>